<evidence type="ECO:0000313" key="2">
    <source>
        <dbReference type="EMBL" id="MQM72551.1"/>
    </source>
</evidence>
<dbReference type="Proteomes" id="UP000473648">
    <property type="component" value="Unassembled WGS sequence"/>
</dbReference>
<accession>A0A6L5GQM6</accession>
<name>A0A6L5GQM6_9FIRM</name>
<keyword evidence="3" id="KW-1185">Reference proteome</keyword>
<feature type="region of interest" description="Disordered" evidence="1">
    <location>
        <begin position="23"/>
        <end position="43"/>
    </location>
</feature>
<evidence type="ECO:0000256" key="1">
    <source>
        <dbReference type="SAM" id="MobiDB-lite"/>
    </source>
</evidence>
<evidence type="ECO:0000313" key="3">
    <source>
        <dbReference type="Proteomes" id="UP000473648"/>
    </source>
</evidence>
<organism evidence="2 3">
    <name type="scientific">Candidatus Pseudoramibacter fermentans</name>
    <dbReference type="NCBI Taxonomy" id="2594427"/>
    <lineage>
        <taxon>Bacteria</taxon>
        <taxon>Bacillati</taxon>
        <taxon>Bacillota</taxon>
        <taxon>Clostridia</taxon>
        <taxon>Eubacteriales</taxon>
        <taxon>Eubacteriaceae</taxon>
        <taxon>Pseudoramibacter</taxon>
    </lineage>
</organism>
<proteinExistence type="predicted"/>
<protein>
    <submittedName>
        <fullName evidence="2">Uncharacterized protein</fullName>
    </submittedName>
</protein>
<gene>
    <name evidence="2" type="ORF">FRC53_03815</name>
</gene>
<dbReference type="EMBL" id="VOGB01000004">
    <property type="protein sequence ID" value="MQM72551.1"/>
    <property type="molecule type" value="Genomic_DNA"/>
</dbReference>
<comment type="caution">
    <text evidence="2">The sequence shown here is derived from an EMBL/GenBank/DDBJ whole genome shotgun (WGS) entry which is preliminary data.</text>
</comment>
<dbReference type="AlphaFoldDB" id="A0A6L5GQM6"/>
<reference evidence="2" key="1">
    <citation type="journal article" date="2020" name="Appl. Environ. Microbiol.">
        <title>Medium-Chain Fatty Acid Synthesis by 'Candidatus Weimeria bifida' gen. nov., sp. nov., and 'Candidatus Pseudoramibacter fermentans' sp. nov.</title>
        <authorList>
            <person name="Scarborough M.J."/>
            <person name="Myers K.S."/>
            <person name="Donohue T.J."/>
            <person name="Noguera D.R."/>
        </authorList>
    </citation>
    <scope>NUCLEOTIDE SEQUENCE</scope>
    <source>
        <strain evidence="2">EUB1.1</strain>
    </source>
</reference>
<sequence length="171" mass="19287">MKMIGPSADALLKMCVIAKSDEEKEELESKGQVDPKTLEASPLDKHYSSMNQNRYTLEVGVDPNLEYDITGVMQTLENLGDAPDYHVVDWNSAQVFMATVMRIATQNALVDFAQGDSSKLMLTEKEDLSDVVQKVPEIWVMKQFYDACFDDLDRDFSDNTFAVSLKTIEED</sequence>